<keyword evidence="1" id="KW-1133">Transmembrane helix</keyword>
<feature type="transmembrane region" description="Helical" evidence="1">
    <location>
        <begin position="27"/>
        <end position="44"/>
    </location>
</feature>
<accession>A0A0A0BZY4</accession>
<dbReference type="Proteomes" id="UP000054314">
    <property type="component" value="Unassembled WGS sequence"/>
</dbReference>
<comment type="caution">
    <text evidence="2">The sequence shown here is derived from an EMBL/GenBank/DDBJ whole genome shotgun (WGS) entry which is preliminary data.</text>
</comment>
<reference evidence="2 3" key="1">
    <citation type="submission" date="2013-08" db="EMBL/GenBank/DDBJ databases">
        <title>Genome sequencing of Cellulomonas bogoriensis 69B4.</title>
        <authorList>
            <person name="Chen F."/>
            <person name="Li Y."/>
            <person name="Wang G."/>
        </authorList>
    </citation>
    <scope>NUCLEOTIDE SEQUENCE [LARGE SCALE GENOMIC DNA]</scope>
    <source>
        <strain evidence="2 3">69B4</strain>
    </source>
</reference>
<proteinExistence type="predicted"/>
<keyword evidence="3" id="KW-1185">Reference proteome</keyword>
<dbReference type="EMBL" id="AXCZ01000039">
    <property type="protein sequence ID" value="KGM13510.1"/>
    <property type="molecule type" value="Genomic_DNA"/>
</dbReference>
<dbReference type="AlphaFoldDB" id="A0A0A0BZY4"/>
<dbReference type="RefSeq" id="WP_035059048.1">
    <property type="nucleotide sequence ID" value="NZ_AXCZ01000039.1"/>
</dbReference>
<evidence type="ECO:0000313" key="2">
    <source>
        <dbReference type="EMBL" id="KGM13510.1"/>
    </source>
</evidence>
<feature type="transmembrane region" description="Helical" evidence="1">
    <location>
        <begin position="50"/>
        <end position="70"/>
    </location>
</feature>
<gene>
    <name evidence="2" type="ORF">N869_13515</name>
</gene>
<name>A0A0A0BZY4_9CELL</name>
<protein>
    <submittedName>
        <fullName evidence="2">Uncharacterized protein</fullName>
    </submittedName>
</protein>
<evidence type="ECO:0000256" key="1">
    <source>
        <dbReference type="SAM" id="Phobius"/>
    </source>
</evidence>
<dbReference type="OrthoDB" id="3217709at2"/>
<sequence length="80" mass="8798">MQVSGQQGRPDEARVRLRASLTPWHRGVLYIGALVLGGALWLLGTRGPEVLEWARAAALIPLVGITFVVLRWQREALARG</sequence>
<evidence type="ECO:0000313" key="3">
    <source>
        <dbReference type="Proteomes" id="UP000054314"/>
    </source>
</evidence>
<keyword evidence="1" id="KW-0472">Membrane</keyword>
<organism evidence="2 3">
    <name type="scientific">Cellulomonas bogoriensis 69B4 = DSM 16987</name>
    <dbReference type="NCBI Taxonomy" id="1386082"/>
    <lineage>
        <taxon>Bacteria</taxon>
        <taxon>Bacillati</taxon>
        <taxon>Actinomycetota</taxon>
        <taxon>Actinomycetes</taxon>
        <taxon>Micrococcales</taxon>
        <taxon>Cellulomonadaceae</taxon>
        <taxon>Cellulomonas</taxon>
    </lineage>
</organism>
<keyword evidence="1" id="KW-0812">Transmembrane</keyword>